<evidence type="ECO:0000313" key="3">
    <source>
        <dbReference type="EMBL" id="RKO86024.1"/>
    </source>
</evidence>
<dbReference type="OrthoDB" id="4694525at2759"/>
<keyword evidence="2" id="KW-0378">Hydrolase</keyword>
<feature type="non-terminal residue" evidence="3">
    <location>
        <position position="1"/>
    </location>
</feature>
<dbReference type="PANTHER" id="PTHR23422">
    <property type="entry name" value="DIPEPTIDYL PEPTIDASE III-RELATED"/>
    <property type="match status" value="1"/>
</dbReference>
<gene>
    <name evidence="3" type="ORF">BDK51DRAFT_46298</name>
</gene>
<dbReference type="GO" id="GO:0046872">
    <property type="term" value="F:metal ion binding"/>
    <property type="evidence" value="ECO:0007669"/>
    <property type="project" value="UniProtKB-KW"/>
</dbReference>
<organism evidence="3 4">
    <name type="scientific">Blyttiomyces helicus</name>
    <dbReference type="NCBI Taxonomy" id="388810"/>
    <lineage>
        <taxon>Eukaryota</taxon>
        <taxon>Fungi</taxon>
        <taxon>Fungi incertae sedis</taxon>
        <taxon>Chytridiomycota</taxon>
        <taxon>Chytridiomycota incertae sedis</taxon>
        <taxon>Chytridiomycetes</taxon>
        <taxon>Chytridiomycetes incertae sedis</taxon>
        <taxon>Blyttiomyces</taxon>
    </lineage>
</organism>
<dbReference type="Pfam" id="PF03571">
    <property type="entry name" value="Peptidase_M49"/>
    <property type="match status" value="2"/>
</dbReference>
<keyword evidence="1" id="KW-0479">Metal-binding</keyword>
<protein>
    <submittedName>
        <fullName evidence="3">Peptidase family M49-domain-containing protein</fullName>
    </submittedName>
</protein>
<evidence type="ECO:0000256" key="2">
    <source>
        <dbReference type="ARBA" id="ARBA00022801"/>
    </source>
</evidence>
<reference evidence="4" key="1">
    <citation type="journal article" date="2018" name="Nat. Microbiol.">
        <title>Leveraging single-cell genomics to expand the fungal tree of life.</title>
        <authorList>
            <person name="Ahrendt S.R."/>
            <person name="Quandt C.A."/>
            <person name="Ciobanu D."/>
            <person name="Clum A."/>
            <person name="Salamov A."/>
            <person name="Andreopoulos B."/>
            <person name="Cheng J.F."/>
            <person name="Woyke T."/>
            <person name="Pelin A."/>
            <person name="Henrissat B."/>
            <person name="Reynolds N.K."/>
            <person name="Benny G.L."/>
            <person name="Smith M.E."/>
            <person name="James T.Y."/>
            <person name="Grigoriev I.V."/>
        </authorList>
    </citation>
    <scope>NUCLEOTIDE SEQUENCE [LARGE SCALE GENOMIC DNA]</scope>
</reference>
<evidence type="ECO:0000313" key="4">
    <source>
        <dbReference type="Proteomes" id="UP000269721"/>
    </source>
</evidence>
<evidence type="ECO:0000256" key="1">
    <source>
        <dbReference type="ARBA" id="ARBA00022723"/>
    </source>
</evidence>
<dbReference type="InterPro" id="IPR039461">
    <property type="entry name" value="Peptidase_M49"/>
</dbReference>
<dbReference type="GO" id="GO:0005737">
    <property type="term" value="C:cytoplasm"/>
    <property type="evidence" value="ECO:0007669"/>
    <property type="project" value="TreeGrafter"/>
</dbReference>
<dbReference type="Proteomes" id="UP000269721">
    <property type="component" value="Unassembled WGS sequence"/>
</dbReference>
<proteinExistence type="predicted"/>
<dbReference type="Gene3D" id="3.30.540.30">
    <property type="match status" value="1"/>
</dbReference>
<dbReference type="EMBL" id="KZ998542">
    <property type="protein sequence ID" value="RKO86024.1"/>
    <property type="molecule type" value="Genomic_DNA"/>
</dbReference>
<dbReference type="GO" id="GO:0008239">
    <property type="term" value="F:dipeptidyl-peptidase activity"/>
    <property type="evidence" value="ECO:0007669"/>
    <property type="project" value="TreeGrafter"/>
</dbReference>
<name>A0A4P9W1P0_9FUNG</name>
<accession>A0A4P9W1P0</accession>
<sequence length="306" mass="33209">PDFTSLEVISFATSGLTPSGINLPNYRQTSGQKNVSLANVINANGAKEIFTFLSDEDLVLFTKYRTAAFEVQVGIHELLGEFSRRGGGQCEDGCRSSVLLYSCDMRLNNPSPKGHGTGKLLGEDTPGVFNFDSAKPPISPLTGKPIESWYKPGESWGSVFKAVAASYEDPSSAKWGQAHMQARFGILRTFLTSSLVTITQTADNNLVLSLDRDLIRTKGHAAVTDLLKRLMIYKSTADAAGGTAFYKGLTAVPAEWAGWRDVVVARKQPRKVLVQGNTFLVGGEAVFREYEATEQGFLDSVVERGV</sequence>
<keyword evidence="4" id="KW-1185">Reference proteome</keyword>
<dbReference type="PANTHER" id="PTHR23422:SF11">
    <property type="entry name" value="DIPEPTIDYL PEPTIDASE 3"/>
    <property type="match status" value="1"/>
</dbReference>
<dbReference type="AlphaFoldDB" id="A0A4P9W1P0"/>